<keyword evidence="2" id="KW-0694">RNA-binding</keyword>
<proteinExistence type="predicted"/>
<dbReference type="InterPro" id="IPR004088">
    <property type="entry name" value="KH_dom_type_1"/>
</dbReference>
<protein>
    <recommendedName>
        <fullName evidence="5">K Homology domain-containing protein</fullName>
    </recommendedName>
</protein>
<dbReference type="InterPro" id="IPR004087">
    <property type="entry name" value="KH_dom"/>
</dbReference>
<feature type="domain" description="K Homology" evidence="5">
    <location>
        <begin position="179"/>
        <end position="254"/>
    </location>
</feature>
<feature type="region of interest" description="Disordered" evidence="3">
    <location>
        <begin position="97"/>
        <end position="147"/>
    </location>
</feature>
<feature type="domain" description="K Homology" evidence="5">
    <location>
        <begin position="43"/>
        <end position="112"/>
    </location>
</feature>
<sequence>MSFALTPSKRPNDLSSLEFNGTGKWQKSATFNSQSQPPKISPCSTVFRILCPASKTGSVIGKGGTKVSHIRQETGAKIRVEDIVPGCDERVIVIASSEKETEASNEQNKEGEDNNIVAESDLDKEHEENSENKKYSPAEDSQSEKSTSSVQKALLLVLERMVEGESESDGADEESKKSSSFVVRLLVLSSQVGCLLGKGGSVIKQMAAESGAQIRILPRDKLPLCASPADEVVQLRGGLDVVRKALQCVSQQLLENPPRDRDSFSATKPTGPSSHPFGPPLPKSEAYPPSAFRFPSQGPYAAGPLDGVNYASPLPPSIPKYYDNFIPGRIKPSQEILTFRLLCHNEKVGGVIGKGGTIIKTLQLETGCDVKILEGVPDSEDRVIVISGSAIPDERISAAQDAVLRVQARLVRAVPDGKEKIVLAQLLVSSSQIGCLLGKGGSIIAEMRKLSGAQIRILEKYLLPKCASEKEEVVQITGEFEAVQEALLQITTRLKHHFFRDTFPAINHPAHPAFLEQIPPFPSYVGRQEFSPRGMFPNLGSSFHKFEPVGGFPPHDERSAFVRNIHRPGIPPHSLERLPSSAPWGPQARTDGGGLVGISEYPGGPQRSIGHYGGGGQPTIITNTTVEVVVPRSLVSSIYKEDGGCLKQIRQISGANITINVPRPGEMETSSSSICNMWNRFFLRFLSIWIHWIFHGNTVPLKFQLKSYLRFKLYLHFPRNEKSKMFYICRNIIFFKGIYLGFTFSLFESTGGFL</sequence>
<dbReference type="InterPro" id="IPR036612">
    <property type="entry name" value="KH_dom_type_1_sf"/>
</dbReference>
<evidence type="ECO:0000256" key="3">
    <source>
        <dbReference type="SAM" id="MobiDB-lite"/>
    </source>
</evidence>
<feature type="transmembrane region" description="Helical" evidence="4">
    <location>
        <begin position="726"/>
        <end position="747"/>
    </location>
</feature>
<evidence type="ECO:0000256" key="4">
    <source>
        <dbReference type="SAM" id="Phobius"/>
    </source>
</evidence>
<dbReference type="AlphaFoldDB" id="A0A9Q0HEG4"/>
<evidence type="ECO:0000256" key="2">
    <source>
        <dbReference type="PROSITE-ProRule" id="PRU00117"/>
    </source>
</evidence>
<feature type="region of interest" description="Disordered" evidence="3">
    <location>
        <begin position="1"/>
        <end position="21"/>
    </location>
</feature>
<dbReference type="Pfam" id="PF00013">
    <property type="entry name" value="KH_1"/>
    <property type="match status" value="4"/>
</dbReference>
<feature type="compositionally biased region" description="Polar residues" evidence="3">
    <location>
        <begin position="264"/>
        <end position="273"/>
    </location>
</feature>
<dbReference type="OrthoDB" id="442947at2759"/>
<accession>A0A9Q0HEG4</accession>
<reference evidence="6" key="1">
    <citation type="journal article" date="2023" name="Plant J.">
        <title>The genome of the king protea, Protea cynaroides.</title>
        <authorList>
            <person name="Chang J."/>
            <person name="Duong T.A."/>
            <person name="Schoeman C."/>
            <person name="Ma X."/>
            <person name="Roodt D."/>
            <person name="Barker N."/>
            <person name="Li Z."/>
            <person name="Van de Peer Y."/>
            <person name="Mizrachi E."/>
        </authorList>
    </citation>
    <scope>NUCLEOTIDE SEQUENCE</scope>
    <source>
        <tissue evidence="6">Young leaves</tissue>
    </source>
</reference>
<keyword evidence="4" id="KW-0472">Membrane</keyword>
<comment type="caution">
    <text evidence="6">The sequence shown here is derived from an EMBL/GenBank/DDBJ whole genome shotgun (WGS) entry which is preliminary data.</text>
</comment>
<feature type="domain" description="K Homology" evidence="5">
    <location>
        <begin position="420"/>
        <end position="495"/>
    </location>
</feature>
<dbReference type="SUPFAM" id="SSF54791">
    <property type="entry name" value="Eukaryotic type KH-domain (KH-domain type I)"/>
    <property type="match status" value="4"/>
</dbReference>
<dbReference type="EMBL" id="JAMYWD010000007">
    <property type="protein sequence ID" value="KAJ4964783.1"/>
    <property type="molecule type" value="Genomic_DNA"/>
</dbReference>
<organism evidence="6 7">
    <name type="scientific">Protea cynaroides</name>
    <dbReference type="NCBI Taxonomy" id="273540"/>
    <lineage>
        <taxon>Eukaryota</taxon>
        <taxon>Viridiplantae</taxon>
        <taxon>Streptophyta</taxon>
        <taxon>Embryophyta</taxon>
        <taxon>Tracheophyta</taxon>
        <taxon>Spermatophyta</taxon>
        <taxon>Magnoliopsida</taxon>
        <taxon>Proteales</taxon>
        <taxon>Proteaceae</taxon>
        <taxon>Protea</taxon>
    </lineage>
</organism>
<dbReference type="SMART" id="SM00322">
    <property type="entry name" value="KH"/>
    <property type="match status" value="4"/>
</dbReference>
<dbReference type="CDD" id="cd22460">
    <property type="entry name" value="KH-I_PEPPER_rpt2_like"/>
    <property type="match status" value="2"/>
</dbReference>
<feature type="compositionally biased region" description="Basic and acidic residues" evidence="3">
    <location>
        <begin position="97"/>
        <end position="112"/>
    </location>
</feature>
<evidence type="ECO:0000259" key="5">
    <source>
        <dbReference type="SMART" id="SM00322"/>
    </source>
</evidence>
<dbReference type="GO" id="GO:0003723">
    <property type="term" value="F:RNA binding"/>
    <property type="evidence" value="ECO:0007669"/>
    <property type="project" value="UniProtKB-UniRule"/>
</dbReference>
<dbReference type="CDD" id="cd22459">
    <property type="entry name" value="KH-I_PEPPER_rpt1_like"/>
    <property type="match status" value="1"/>
</dbReference>
<feature type="region of interest" description="Disordered" evidence="3">
    <location>
        <begin position="256"/>
        <end position="289"/>
    </location>
</feature>
<feature type="transmembrane region" description="Helical" evidence="4">
    <location>
        <begin position="681"/>
        <end position="705"/>
    </location>
</feature>
<keyword evidence="4" id="KW-1133">Transmembrane helix</keyword>
<keyword evidence="7" id="KW-1185">Reference proteome</keyword>
<evidence type="ECO:0000256" key="1">
    <source>
        <dbReference type="ARBA" id="ARBA00022737"/>
    </source>
</evidence>
<dbReference type="PANTHER" id="PTHR10288">
    <property type="entry name" value="KH DOMAIN CONTAINING RNA BINDING PROTEIN"/>
    <property type="match status" value="1"/>
</dbReference>
<name>A0A9Q0HEG4_9MAGN</name>
<dbReference type="Proteomes" id="UP001141806">
    <property type="component" value="Unassembled WGS sequence"/>
</dbReference>
<evidence type="ECO:0000313" key="6">
    <source>
        <dbReference type="EMBL" id="KAJ4964783.1"/>
    </source>
</evidence>
<feature type="domain" description="K Homology" evidence="5">
    <location>
        <begin position="335"/>
        <end position="408"/>
    </location>
</feature>
<keyword evidence="4" id="KW-0812">Transmembrane</keyword>
<keyword evidence="1" id="KW-0677">Repeat</keyword>
<dbReference type="Gene3D" id="3.30.1370.10">
    <property type="entry name" value="K Homology domain, type 1"/>
    <property type="match status" value="4"/>
</dbReference>
<dbReference type="PROSITE" id="PS50084">
    <property type="entry name" value="KH_TYPE_1"/>
    <property type="match status" value="5"/>
</dbReference>
<gene>
    <name evidence="6" type="ORF">NE237_016632</name>
</gene>
<evidence type="ECO:0000313" key="7">
    <source>
        <dbReference type="Proteomes" id="UP001141806"/>
    </source>
</evidence>
<feature type="compositionally biased region" description="Basic and acidic residues" evidence="3">
    <location>
        <begin position="121"/>
        <end position="137"/>
    </location>
</feature>